<comment type="similarity">
    <text evidence="2 8">Belongs to the glycosyltransferase 92 family.</text>
</comment>
<keyword evidence="4 8" id="KW-0808">Transferase</keyword>
<keyword evidence="6" id="KW-1133">Transmembrane helix</keyword>
<evidence type="ECO:0000313" key="9">
    <source>
        <dbReference type="EMBL" id="KAK6747723.1"/>
    </source>
</evidence>
<accession>A0ABR1DC06</accession>
<protein>
    <recommendedName>
        <fullName evidence="8">Glycosyltransferase family 92 protein</fullName>
        <ecNumber evidence="8">2.4.1.-</ecNumber>
    </recommendedName>
</protein>
<comment type="subcellular location">
    <subcellularLocation>
        <location evidence="1">Membrane</location>
        <topology evidence="1">Single-pass membrane protein</topology>
    </subcellularLocation>
</comment>
<evidence type="ECO:0000256" key="2">
    <source>
        <dbReference type="ARBA" id="ARBA00007647"/>
    </source>
</evidence>
<sequence>MLGSFHGKAARYVCGSQSRTSSSTTTRNRFPKLPSTEAPLLLSILRFSCVQHLRAEYMTVSEEKEQAITVAARIIDRISAKPQYTLSLCLAALYGNQSKWLLLAELVEHYKLQGVEHFYFYIKDIDQYSQKLVNDYVENGEAEVVYFRQEEDRLPEDWQHVSVQDCLQRSRHHSRYSIFGDLDERIIPLGKIRLVDYVLKKMGEKNNIGMIKFTPRFVLRTRKPPDNYEGTKTLSKNLPTLVFRNTSATPLGYYTKCILDPTRVLLQWVHNVKVYFPGYVGLEAPRNEVIIRILGQAVTPKGYLLNLYSTMLSPLDDAFERICNKSSGSTYSDDGDDAETSAVIKGVNDLDFTFITEHLSTPSQWLVKRLG</sequence>
<keyword evidence="10" id="KW-1185">Reference proteome</keyword>
<evidence type="ECO:0000256" key="1">
    <source>
        <dbReference type="ARBA" id="ARBA00004167"/>
    </source>
</evidence>
<name>A0ABR1DC06_NECAM</name>
<evidence type="ECO:0000256" key="3">
    <source>
        <dbReference type="ARBA" id="ARBA00022676"/>
    </source>
</evidence>
<keyword evidence="5" id="KW-0812">Transmembrane</keyword>
<evidence type="ECO:0000256" key="4">
    <source>
        <dbReference type="ARBA" id="ARBA00022679"/>
    </source>
</evidence>
<evidence type="ECO:0000256" key="6">
    <source>
        <dbReference type="ARBA" id="ARBA00022989"/>
    </source>
</evidence>
<dbReference type="Proteomes" id="UP001303046">
    <property type="component" value="Unassembled WGS sequence"/>
</dbReference>
<organism evidence="9 10">
    <name type="scientific">Necator americanus</name>
    <name type="common">Human hookworm</name>
    <dbReference type="NCBI Taxonomy" id="51031"/>
    <lineage>
        <taxon>Eukaryota</taxon>
        <taxon>Metazoa</taxon>
        <taxon>Ecdysozoa</taxon>
        <taxon>Nematoda</taxon>
        <taxon>Chromadorea</taxon>
        <taxon>Rhabditida</taxon>
        <taxon>Rhabditina</taxon>
        <taxon>Rhabditomorpha</taxon>
        <taxon>Strongyloidea</taxon>
        <taxon>Ancylostomatidae</taxon>
        <taxon>Bunostominae</taxon>
        <taxon>Necator</taxon>
    </lineage>
</organism>
<keyword evidence="3 8" id="KW-0328">Glycosyltransferase</keyword>
<dbReference type="EC" id="2.4.1.-" evidence="8"/>
<dbReference type="Pfam" id="PF01697">
    <property type="entry name" value="Glyco_transf_92"/>
    <property type="match status" value="1"/>
</dbReference>
<reference evidence="9 10" key="1">
    <citation type="submission" date="2023-08" db="EMBL/GenBank/DDBJ databases">
        <title>A Necator americanus chromosomal reference genome.</title>
        <authorList>
            <person name="Ilik V."/>
            <person name="Petrzelkova K.J."/>
            <person name="Pardy F."/>
            <person name="Fuh T."/>
            <person name="Niatou-Singa F.S."/>
            <person name="Gouil Q."/>
            <person name="Baker L."/>
            <person name="Ritchie M.E."/>
            <person name="Jex A.R."/>
            <person name="Gazzola D."/>
            <person name="Li H."/>
            <person name="Toshio Fujiwara R."/>
            <person name="Zhan B."/>
            <person name="Aroian R.V."/>
            <person name="Pafco B."/>
            <person name="Schwarz E.M."/>
        </authorList>
    </citation>
    <scope>NUCLEOTIDE SEQUENCE [LARGE SCALE GENOMIC DNA]</scope>
    <source>
        <strain evidence="9 10">Aroian</strain>
        <tissue evidence="9">Whole animal</tissue>
    </source>
</reference>
<dbReference type="PANTHER" id="PTHR21461">
    <property type="entry name" value="GLYCOSYLTRANSFERASE FAMILY 92 PROTEIN"/>
    <property type="match status" value="1"/>
</dbReference>
<evidence type="ECO:0000256" key="5">
    <source>
        <dbReference type="ARBA" id="ARBA00022692"/>
    </source>
</evidence>
<keyword evidence="7" id="KW-0472">Membrane</keyword>
<dbReference type="InterPro" id="IPR008166">
    <property type="entry name" value="Glyco_transf_92"/>
</dbReference>
<evidence type="ECO:0000256" key="7">
    <source>
        <dbReference type="ARBA" id="ARBA00023136"/>
    </source>
</evidence>
<gene>
    <name evidence="9" type="primary">Necator_chrIV.g14032</name>
    <name evidence="9" type="ORF">RB195_000738</name>
</gene>
<dbReference type="PANTHER" id="PTHR21461:SF40">
    <property type="entry name" value="GLYCOSYLTRANSFERASE FAMILY 92 PROTEIN"/>
    <property type="match status" value="1"/>
</dbReference>
<proteinExistence type="inferred from homology"/>
<comment type="caution">
    <text evidence="9">The sequence shown here is derived from an EMBL/GenBank/DDBJ whole genome shotgun (WGS) entry which is preliminary data.</text>
</comment>
<evidence type="ECO:0000313" key="10">
    <source>
        <dbReference type="Proteomes" id="UP001303046"/>
    </source>
</evidence>
<evidence type="ECO:0000256" key="8">
    <source>
        <dbReference type="RuleBase" id="RU366017"/>
    </source>
</evidence>
<dbReference type="EMBL" id="JAVFWL010000004">
    <property type="protein sequence ID" value="KAK6747723.1"/>
    <property type="molecule type" value="Genomic_DNA"/>
</dbReference>